<protein>
    <submittedName>
        <fullName evidence="3">Magnesium transporter</fullName>
    </submittedName>
</protein>
<evidence type="ECO:0000256" key="1">
    <source>
        <dbReference type="SAM" id="MobiDB-lite"/>
    </source>
</evidence>
<accession>A0A2W5NEV1</accession>
<feature type="domain" description="Magnesium transporter MgtE intracellular" evidence="2">
    <location>
        <begin position="92"/>
        <end position="154"/>
    </location>
</feature>
<dbReference type="EMBL" id="QFPX01000021">
    <property type="protein sequence ID" value="PZQ52066.1"/>
    <property type="molecule type" value="Genomic_DNA"/>
</dbReference>
<organism evidence="3 4">
    <name type="scientific">Novosphingobium pentaromativorans</name>
    <dbReference type="NCBI Taxonomy" id="205844"/>
    <lineage>
        <taxon>Bacteria</taxon>
        <taxon>Pseudomonadati</taxon>
        <taxon>Pseudomonadota</taxon>
        <taxon>Alphaproteobacteria</taxon>
        <taxon>Sphingomonadales</taxon>
        <taxon>Sphingomonadaceae</taxon>
        <taxon>Novosphingobium</taxon>
    </lineage>
</organism>
<feature type="region of interest" description="Disordered" evidence="1">
    <location>
        <begin position="71"/>
        <end position="91"/>
    </location>
</feature>
<sequence>MLGVAGVAAVANAIALAAPPVSTVKGDSGRLGASLQDAGAQRDRVLAAERRKLEMREQAVKAGEARLAGQAQQNQAAAAAAPTGKNGEAEPEVPYDNLARIYQTMKPQRAAPIFEKLDIEVQAQVARRMRERATAQIMAYMTPSSAVELSMALAGRKVIKAPPPVASQPQPKRGKPQALAASGKPVQPAAPPAQ</sequence>
<gene>
    <name evidence="3" type="ORF">DI555_19525</name>
</gene>
<dbReference type="Proteomes" id="UP000249082">
    <property type="component" value="Unassembled WGS sequence"/>
</dbReference>
<comment type="caution">
    <text evidence="3">The sequence shown here is derived from an EMBL/GenBank/DDBJ whole genome shotgun (WGS) entry which is preliminary data.</text>
</comment>
<dbReference type="Pfam" id="PF03448">
    <property type="entry name" value="MgtE_N"/>
    <property type="match status" value="1"/>
</dbReference>
<evidence type="ECO:0000313" key="4">
    <source>
        <dbReference type="Proteomes" id="UP000249082"/>
    </source>
</evidence>
<evidence type="ECO:0000259" key="2">
    <source>
        <dbReference type="Pfam" id="PF03448"/>
    </source>
</evidence>
<feature type="region of interest" description="Disordered" evidence="1">
    <location>
        <begin position="160"/>
        <end position="194"/>
    </location>
</feature>
<dbReference type="SUPFAM" id="SSF158791">
    <property type="entry name" value="MgtE N-terminal domain-like"/>
    <property type="match status" value="1"/>
</dbReference>
<proteinExistence type="predicted"/>
<feature type="compositionally biased region" description="Low complexity" evidence="1">
    <location>
        <begin position="71"/>
        <end position="81"/>
    </location>
</feature>
<dbReference type="InterPro" id="IPR006668">
    <property type="entry name" value="Mg_transptr_MgtE_intracell_dom"/>
</dbReference>
<dbReference type="AlphaFoldDB" id="A0A2W5NEV1"/>
<evidence type="ECO:0000313" key="3">
    <source>
        <dbReference type="EMBL" id="PZQ52066.1"/>
    </source>
</evidence>
<reference evidence="3 4" key="1">
    <citation type="submission" date="2017-08" db="EMBL/GenBank/DDBJ databases">
        <title>Infants hospitalized years apart are colonized by the same room-sourced microbial strains.</title>
        <authorList>
            <person name="Brooks B."/>
            <person name="Olm M.R."/>
            <person name="Firek B.A."/>
            <person name="Baker R."/>
            <person name="Thomas B.C."/>
            <person name="Morowitz M.J."/>
            <person name="Banfield J.F."/>
        </authorList>
    </citation>
    <scope>NUCLEOTIDE SEQUENCE [LARGE SCALE GENOMIC DNA]</scope>
    <source>
        <strain evidence="3">S2_005_002_R2_33</strain>
    </source>
</reference>
<name>A0A2W5NEV1_9SPHN</name>